<dbReference type="SUPFAM" id="SSF53098">
    <property type="entry name" value="Ribonuclease H-like"/>
    <property type="match status" value="1"/>
</dbReference>
<organism evidence="1 2">
    <name type="scientific">Vibrio marisflavi CECT 7928</name>
    <dbReference type="NCBI Taxonomy" id="634439"/>
    <lineage>
        <taxon>Bacteria</taxon>
        <taxon>Pseudomonadati</taxon>
        <taxon>Pseudomonadota</taxon>
        <taxon>Gammaproteobacteria</taxon>
        <taxon>Vibrionales</taxon>
        <taxon>Vibrionaceae</taxon>
        <taxon>Vibrio</taxon>
    </lineage>
</organism>
<dbReference type="Proteomes" id="UP000838748">
    <property type="component" value="Unassembled WGS sequence"/>
</dbReference>
<accession>A0ABM9A6Y3</accession>
<proteinExistence type="predicted"/>
<sequence length="108" mass="12507">MLKGHGFQLEHWQQSSSEAIFRRLIMSSMACVLVWKLYNDSSKEAVNLKTLLVKLSGRLTKRTKPITHPALLAGLWVFMQINEVLNTYSLDEMNTYRELGRQYFGLDV</sequence>
<dbReference type="EMBL" id="CAKLDM010000002">
    <property type="protein sequence ID" value="CAH0540379.1"/>
    <property type="molecule type" value="Genomic_DNA"/>
</dbReference>
<gene>
    <name evidence="1" type="ORF">VMF7928_02824</name>
</gene>
<name>A0ABM9A6Y3_9VIBR</name>
<evidence type="ECO:0000313" key="1">
    <source>
        <dbReference type="EMBL" id="CAH0540379.1"/>
    </source>
</evidence>
<protein>
    <submittedName>
        <fullName evidence="1">IS4 family transposase ISPpr4</fullName>
    </submittedName>
</protein>
<dbReference type="InterPro" id="IPR012337">
    <property type="entry name" value="RNaseH-like_sf"/>
</dbReference>
<keyword evidence="2" id="KW-1185">Reference proteome</keyword>
<reference evidence="1" key="1">
    <citation type="submission" date="2021-11" db="EMBL/GenBank/DDBJ databases">
        <authorList>
            <person name="Rodrigo-Torres L."/>
            <person name="Arahal R. D."/>
            <person name="Lucena T."/>
        </authorList>
    </citation>
    <scope>NUCLEOTIDE SEQUENCE</scope>
    <source>
        <strain evidence="1">CECT 7928</strain>
    </source>
</reference>
<comment type="caution">
    <text evidence="1">The sequence shown here is derived from an EMBL/GenBank/DDBJ whole genome shotgun (WGS) entry which is preliminary data.</text>
</comment>
<evidence type="ECO:0000313" key="2">
    <source>
        <dbReference type="Proteomes" id="UP000838748"/>
    </source>
</evidence>